<feature type="region of interest" description="Disordered" evidence="1">
    <location>
        <begin position="49"/>
        <end position="68"/>
    </location>
</feature>
<proteinExistence type="predicted"/>
<evidence type="ECO:0000256" key="1">
    <source>
        <dbReference type="SAM" id="MobiDB-lite"/>
    </source>
</evidence>
<reference evidence="2 3" key="1">
    <citation type="journal article" date="2015" name="Genome Announc.">
        <title>Expanding the biotechnology potential of lactobacilli through comparative genomics of 213 strains and associated genera.</title>
        <authorList>
            <person name="Sun Z."/>
            <person name="Harris H.M."/>
            <person name="McCann A."/>
            <person name="Guo C."/>
            <person name="Argimon S."/>
            <person name="Zhang W."/>
            <person name="Yang X."/>
            <person name="Jeffery I.B."/>
            <person name="Cooney J.C."/>
            <person name="Kagawa T.F."/>
            <person name="Liu W."/>
            <person name="Song Y."/>
            <person name="Salvetti E."/>
            <person name="Wrobel A."/>
            <person name="Rasinkangas P."/>
            <person name="Parkhill J."/>
            <person name="Rea M.C."/>
            <person name="O'Sullivan O."/>
            <person name="Ritari J."/>
            <person name="Douillard F.P."/>
            <person name="Paul Ross R."/>
            <person name="Yang R."/>
            <person name="Briner A.E."/>
            <person name="Felis G.E."/>
            <person name="de Vos W.M."/>
            <person name="Barrangou R."/>
            <person name="Klaenhammer T.R."/>
            <person name="Caufield P.W."/>
            <person name="Cui Y."/>
            <person name="Zhang H."/>
            <person name="O'Toole P.W."/>
        </authorList>
    </citation>
    <scope>NUCLEOTIDE SEQUENCE [LARGE SCALE GENOMIC DNA]</scope>
    <source>
        <strain evidence="2 3">DSM 15945</strain>
    </source>
</reference>
<dbReference type="STRING" id="1423783.FC50_GL001504"/>
<keyword evidence="3" id="KW-1185">Reference proteome</keyword>
<evidence type="ECO:0000313" key="2">
    <source>
        <dbReference type="EMBL" id="KRL85645.1"/>
    </source>
</evidence>
<dbReference type="AlphaFoldDB" id="A0A0R1TWY5"/>
<comment type="caution">
    <text evidence="2">The sequence shown here is derived from an EMBL/GenBank/DDBJ whole genome shotgun (WGS) entry which is preliminary data.</text>
</comment>
<accession>A0A0R1TWY5</accession>
<dbReference type="Proteomes" id="UP000051922">
    <property type="component" value="Unassembled WGS sequence"/>
</dbReference>
<organism evidence="2 3">
    <name type="scientific">Lacticaseibacillus pantheris DSM 15945 = JCM 12539 = NBRC 106106</name>
    <dbReference type="NCBI Taxonomy" id="1423783"/>
    <lineage>
        <taxon>Bacteria</taxon>
        <taxon>Bacillati</taxon>
        <taxon>Bacillota</taxon>
        <taxon>Bacilli</taxon>
        <taxon>Lactobacillales</taxon>
        <taxon>Lactobacillaceae</taxon>
        <taxon>Lacticaseibacillus</taxon>
    </lineage>
</organism>
<name>A0A0R1TWY5_9LACO</name>
<protein>
    <submittedName>
        <fullName evidence="2">Uncharacterized protein</fullName>
    </submittedName>
</protein>
<dbReference type="PATRIC" id="fig|1423783.4.peg.1549"/>
<sequence length="68" mass="7742">MVAEQDNYLGYILALIIDTGDRLDKSVHVILTMFVRTIRSDGQHKNILTARDRKKANYDPGNNFPGHN</sequence>
<evidence type="ECO:0000313" key="3">
    <source>
        <dbReference type="Proteomes" id="UP000051922"/>
    </source>
</evidence>
<dbReference type="EMBL" id="AZFJ01000051">
    <property type="protein sequence ID" value="KRL85645.1"/>
    <property type="molecule type" value="Genomic_DNA"/>
</dbReference>
<gene>
    <name evidence="2" type="ORF">FC50_GL001504</name>
</gene>